<feature type="transmembrane region" description="Helical" evidence="2">
    <location>
        <begin position="52"/>
        <end position="73"/>
    </location>
</feature>
<keyword evidence="2" id="KW-1133">Transmembrane helix</keyword>
<sequence>MTGSKSVLSDYRDEKGPSVTIGGTGKGQTRGYDILTNGVTTWKLFSLVLESLSHGGAVAVYPSLASGVVFGIVKKGKRYVIEKPISRPKCNSPEKDFADYFKFMADESDVMSILYFSTSPEFTAI</sequence>
<organism evidence="3 4">
    <name type="scientific">Centaurea solstitialis</name>
    <name type="common">yellow star-thistle</name>
    <dbReference type="NCBI Taxonomy" id="347529"/>
    <lineage>
        <taxon>Eukaryota</taxon>
        <taxon>Viridiplantae</taxon>
        <taxon>Streptophyta</taxon>
        <taxon>Embryophyta</taxon>
        <taxon>Tracheophyta</taxon>
        <taxon>Spermatophyta</taxon>
        <taxon>Magnoliopsida</taxon>
        <taxon>eudicotyledons</taxon>
        <taxon>Gunneridae</taxon>
        <taxon>Pentapetalae</taxon>
        <taxon>asterids</taxon>
        <taxon>campanulids</taxon>
        <taxon>Asterales</taxon>
        <taxon>Asteraceae</taxon>
        <taxon>Carduoideae</taxon>
        <taxon>Cardueae</taxon>
        <taxon>Centaureinae</taxon>
        <taxon>Centaurea</taxon>
    </lineage>
</organism>
<keyword evidence="2" id="KW-0472">Membrane</keyword>
<gene>
    <name evidence="3" type="ORF">OSB04_011538</name>
</gene>
<keyword evidence="2" id="KW-0812">Transmembrane</keyword>
<comment type="caution">
    <text evidence="3">The sequence shown here is derived from an EMBL/GenBank/DDBJ whole genome shotgun (WGS) entry which is preliminary data.</text>
</comment>
<proteinExistence type="predicted"/>
<keyword evidence="4" id="KW-1185">Reference proteome</keyword>
<reference evidence="3" key="1">
    <citation type="submission" date="2023-03" db="EMBL/GenBank/DDBJ databases">
        <title>Chromosome-scale reference genome and RAD-based genetic map of yellow starthistle (Centaurea solstitialis) reveal putative structural variation and QTLs associated with invader traits.</title>
        <authorList>
            <person name="Reatini B."/>
            <person name="Cang F.A."/>
            <person name="Jiang Q."/>
            <person name="Mckibben M.T.W."/>
            <person name="Barker M.S."/>
            <person name="Rieseberg L.H."/>
            <person name="Dlugosch K.M."/>
        </authorList>
    </citation>
    <scope>NUCLEOTIDE SEQUENCE</scope>
    <source>
        <strain evidence="3">CAN-66</strain>
        <tissue evidence="3">Leaf</tissue>
    </source>
</reference>
<name>A0AA38WP79_9ASTR</name>
<protein>
    <submittedName>
        <fullName evidence="3">Uncharacterized protein</fullName>
    </submittedName>
</protein>
<accession>A0AA38WP79</accession>
<evidence type="ECO:0000256" key="1">
    <source>
        <dbReference type="SAM" id="MobiDB-lite"/>
    </source>
</evidence>
<dbReference type="EMBL" id="JARYMX010000003">
    <property type="protein sequence ID" value="KAJ9556924.1"/>
    <property type="molecule type" value="Genomic_DNA"/>
</dbReference>
<evidence type="ECO:0000256" key="2">
    <source>
        <dbReference type="SAM" id="Phobius"/>
    </source>
</evidence>
<evidence type="ECO:0000313" key="4">
    <source>
        <dbReference type="Proteomes" id="UP001172457"/>
    </source>
</evidence>
<evidence type="ECO:0000313" key="3">
    <source>
        <dbReference type="EMBL" id="KAJ9556924.1"/>
    </source>
</evidence>
<dbReference type="AlphaFoldDB" id="A0AA38WP79"/>
<feature type="region of interest" description="Disordered" evidence="1">
    <location>
        <begin position="1"/>
        <end position="26"/>
    </location>
</feature>
<dbReference type="Proteomes" id="UP001172457">
    <property type="component" value="Chromosome 3"/>
</dbReference>